<evidence type="ECO:0000256" key="1">
    <source>
        <dbReference type="ARBA" id="ARBA00022553"/>
    </source>
</evidence>
<dbReference type="AlphaFoldDB" id="A0A172U0X8"/>
<protein>
    <recommendedName>
        <fullName evidence="3">Two component regulator three Y domain-containing protein</fullName>
    </recommendedName>
</protein>
<dbReference type="SUPFAM" id="SSF63829">
    <property type="entry name" value="Calcium-dependent phosphotriesterase"/>
    <property type="match status" value="3"/>
</dbReference>
<feature type="transmembrane region" description="Helical" evidence="2">
    <location>
        <begin position="794"/>
        <end position="811"/>
    </location>
</feature>
<keyword evidence="2" id="KW-0472">Membrane</keyword>
<dbReference type="Proteomes" id="UP000077177">
    <property type="component" value="Chromosome"/>
</dbReference>
<evidence type="ECO:0000313" key="5">
    <source>
        <dbReference type="Proteomes" id="UP000077177"/>
    </source>
</evidence>
<evidence type="ECO:0000313" key="4">
    <source>
        <dbReference type="EMBL" id="ANE52683.1"/>
    </source>
</evidence>
<proteinExistence type="predicted"/>
<dbReference type="EMBL" id="CP011390">
    <property type="protein sequence ID" value="ANE52683.1"/>
    <property type="molecule type" value="Genomic_DNA"/>
</dbReference>
<dbReference type="Gene3D" id="1.20.5.1930">
    <property type="match status" value="1"/>
</dbReference>
<dbReference type="RefSeq" id="WP_066407591.1">
    <property type="nucleotide sequence ID" value="NZ_CP011390.1"/>
</dbReference>
<dbReference type="InterPro" id="IPR011123">
    <property type="entry name" value="Y_Y_Y"/>
</dbReference>
<dbReference type="Gene3D" id="2.60.40.10">
    <property type="entry name" value="Immunoglobulins"/>
    <property type="match status" value="1"/>
</dbReference>
<gene>
    <name evidence="4" type="ORF">SY85_21570</name>
</gene>
<keyword evidence="2" id="KW-0812">Transmembrane</keyword>
<accession>A0A172U0X8</accession>
<dbReference type="InterPro" id="IPR011110">
    <property type="entry name" value="Reg_prop"/>
</dbReference>
<organism evidence="4 5">
    <name type="scientific">Flavisolibacter tropicus</name>
    <dbReference type="NCBI Taxonomy" id="1492898"/>
    <lineage>
        <taxon>Bacteria</taxon>
        <taxon>Pseudomonadati</taxon>
        <taxon>Bacteroidota</taxon>
        <taxon>Chitinophagia</taxon>
        <taxon>Chitinophagales</taxon>
        <taxon>Chitinophagaceae</taxon>
        <taxon>Flavisolibacter</taxon>
    </lineage>
</organism>
<keyword evidence="1" id="KW-0597">Phosphoprotein</keyword>
<reference evidence="4 5" key="2">
    <citation type="journal article" date="2016" name="Int. J. Syst. Evol. Microbiol.">
        <title>Flavisolibacter tropicus sp. nov., isolated from tropical soil.</title>
        <authorList>
            <person name="Lee J.J."/>
            <person name="Kang M.S."/>
            <person name="Kim G.S."/>
            <person name="Lee C.S."/>
            <person name="Lim S."/>
            <person name="Lee J."/>
            <person name="Roh S.H."/>
            <person name="Kang H."/>
            <person name="Ha J.M."/>
            <person name="Bae S."/>
            <person name="Jung H.Y."/>
            <person name="Kim M.K."/>
        </authorList>
    </citation>
    <scope>NUCLEOTIDE SEQUENCE [LARGE SCALE GENOMIC DNA]</scope>
    <source>
        <strain evidence="4 5">LCS9</strain>
    </source>
</reference>
<dbReference type="Pfam" id="PF07495">
    <property type="entry name" value="Y_Y_Y"/>
    <property type="match status" value="1"/>
</dbReference>
<evidence type="ECO:0000256" key="2">
    <source>
        <dbReference type="SAM" id="Phobius"/>
    </source>
</evidence>
<dbReference type="OrthoDB" id="9778366at2"/>
<dbReference type="InterPro" id="IPR013783">
    <property type="entry name" value="Ig-like_fold"/>
</dbReference>
<evidence type="ECO:0000259" key="3">
    <source>
        <dbReference type="Pfam" id="PF07495"/>
    </source>
</evidence>
<dbReference type="InterPro" id="IPR015943">
    <property type="entry name" value="WD40/YVTN_repeat-like_dom_sf"/>
</dbReference>
<reference evidence="5" key="1">
    <citation type="submission" date="2015-01" db="EMBL/GenBank/DDBJ databases">
        <title>Flavisolibacter sp./LCS9/ whole genome sequencing.</title>
        <authorList>
            <person name="Kim M.K."/>
            <person name="Srinivasan S."/>
            <person name="Lee J.-J."/>
        </authorList>
    </citation>
    <scope>NUCLEOTIDE SEQUENCE [LARGE SCALE GENOMIC DNA]</scope>
    <source>
        <strain evidence="5">LCS9</strain>
    </source>
</reference>
<dbReference type="Gene3D" id="2.130.10.10">
    <property type="entry name" value="YVTN repeat-like/Quinoprotein amine dehydrogenase"/>
    <property type="match status" value="3"/>
</dbReference>
<keyword evidence="5" id="KW-1185">Reference proteome</keyword>
<dbReference type="Pfam" id="PF07494">
    <property type="entry name" value="Reg_prop"/>
    <property type="match status" value="2"/>
</dbReference>
<dbReference type="KEGG" id="fla:SY85_21570"/>
<keyword evidence="2" id="KW-1133">Transmembrane helix</keyword>
<dbReference type="GO" id="GO:0000155">
    <property type="term" value="F:phosphorelay sensor kinase activity"/>
    <property type="evidence" value="ECO:0007669"/>
    <property type="project" value="TreeGrafter"/>
</dbReference>
<dbReference type="STRING" id="1492898.SY85_21570"/>
<sequence length="1021" mass="117698">MRTVVIATYFLFFAIVALAQQRKEYVFTNFSTSNGLASNIVTSILQDDKGYMWFSTINGLQRFDGNKFLNFKAIPDDNTSIPTNNLRGLYFDSHKRLWLIGHNNTVGIFNTSRFVYNDVPIQLKRKEKTYLYKHFLEAADGRLYLYEEKGNIYRFDEKTDQFVVEHNVIQLPASWKHNRITWDGQTHRYWIATDSGLVVYNPASKLLSYRGHNTEQDPVIKRFENETGILNVVMLTNNAVGFYAQLNAVALPLLYYYNRNTGAATVSNPGKELNLNYYEIHGLVQQKTGNLWAHGVYMFAQWLPEQQRFQALPNTYQGEQSIKFNYANYSYADRENNIWIATDNGLFLFNPDGQVFNSFSLIRPDEAVVERGVLSMSIQQTKDGNIWAGTWGRGLFYFDNHFNAIEVPAPIKALQKNFTVWDIHEHSPSGKLWFTLENQGNNAMVYDPKTKKVEWVNNSIFGTEPIRQMIEDLDGNIWFGTQGGYLVKWDQQLAQGDVHKGYILVARTGNIRKLYRDWQGTIWAVTNSAGLLKVDPKKNVVLRNFVEDAPKGYELTTNELCDALQYNDSTLIVAAGTVNLINLKNNKVTHITTANGLPSNTAVSILKDKRGVLWFGMTSGLCRVNLEKNIFIPYDRRDGIPYDNFEPNRALALQDGRLVFGTDQNLVVFDPLKAVQTERPSQPMVTTFRLGNKTLPVDSLLQQEEVSLRYNSTSVYIEFSNLHFFRQKKLRYYYRLKNLDADWILADAGNHAQYNYIPPGQYVFEVKSVNEDGVSSKDYATINIVVKPPFWKTTWFYALLTLLGLLILFLIDRERLKRLRTVQQMRSQIATDLHKDIHVTLSDINVLSAMAKIKADKDIDRSKDYIDTISHKSRDMMESMEDILWTLDPENDSMEKMLLRLKEYTAGFKNTHNIAIELNSNKNIDKLVMDMRCRHEFLLFYKHALAYMIEQVGCTHIHISLEYIKSKLTLKFQADCLTEGNDKTAQTPSWQEMHKRAEALNASLDITTNKKKAYIFLQMDA</sequence>
<feature type="domain" description="Two component regulator three Y" evidence="3">
    <location>
        <begin position="727"/>
        <end position="787"/>
    </location>
</feature>
<dbReference type="PANTHER" id="PTHR43547">
    <property type="entry name" value="TWO-COMPONENT HISTIDINE KINASE"/>
    <property type="match status" value="1"/>
</dbReference>
<name>A0A172U0X8_9BACT</name>
<dbReference type="PANTHER" id="PTHR43547:SF2">
    <property type="entry name" value="HYBRID SIGNAL TRANSDUCTION HISTIDINE KINASE C"/>
    <property type="match status" value="1"/>
</dbReference>